<dbReference type="OrthoDB" id="9804751at2"/>
<dbReference type="Pfam" id="PF08668">
    <property type="entry name" value="HDOD"/>
    <property type="match status" value="1"/>
</dbReference>
<dbReference type="PANTHER" id="PTHR33525">
    <property type="match status" value="1"/>
</dbReference>
<proteinExistence type="predicted"/>
<evidence type="ECO:0000313" key="3">
    <source>
        <dbReference type="EMBL" id="TXS94767.1"/>
    </source>
</evidence>
<dbReference type="AlphaFoldDB" id="A0A5C9A549"/>
<feature type="compositionally biased region" description="Basic and acidic residues" evidence="1">
    <location>
        <begin position="27"/>
        <end position="36"/>
    </location>
</feature>
<comment type="caution">
    <text evidence="3">The sequence shown here is derived from an EMBL/GenBank/DDBJ whole genome shotgun (WGS) entry which is preliminary data.</text>
</comment>
<sequence>MRCGSLRATASTGPTGSPTASAPGWTHAHEKQRPRTEISGARQTRIIMLNAQSILSGESPLEALLACQPVLSRNQDVVAFDLLLDHTTPGSSVNVQDIQSAVPLVLESYARIFQQGRFLSVPSFVKLSPAMLFDEQLPALPRKQLILELVTGSEPAGPELAQRLARLAAEGHHIALGNYRPGRPDLDALLAAVHIVRVNSAELDDGELARTAEQLRQRGVDLLADGVANAQQFDRCVELGFTWFQGSFLSAATPVKGKKVSGNKLLLLEMLAKLQDPEATAASLEALAIRDANLTFRILRIVNSAAQGIRREVDTLSQAITILGTEEIKRWVHLFLVESEPGKPEALTRNMLVRARMCEILAELDSQPMPVHHFIVGLLSQLDVLMDIEMGELLEQLPLRQETKRALLSRQGPLGDTLADVEHYEQGHFDQLSQRFDPAFYEVAYRHACAWARQTQAELGDSV</sequence>
<dbReference type="PROSITE" id="PS51833">
    <property type="entry name" value="HDOD"/>
    <property type="match status" value="1"/>
</dbReference>
<feature type="compositionally biased region" description="Polar residues" evidence="1">
    <location>
        <begin position="8"/>
        <end position="20"/>
    </location>
</feature>
<dbReference type="Gene3D" id="1.10.3210.10">
    <property type="entry name" value="Hypothetical protein af1432"/>
    <property type="match status" value="1"/>
</dbReference>
<dbReference type="PANTHER" id="PTHR33525:SF4">
    <property type="entry name" value="CYCLIC DI-GMP PHOSPHODIESTERASE CDGJ"/>
    <property type="match status" value="1"/>
</dbReference>
<reference evidence="3 4" key="1">
    <citation type="submission" date="2019-08" db="EMBL/GenBank/DDBJ databases">
        <title>Parahaliea maris sp. nov., isolated from the surface seawater.</title>
        <authorList>
            <person name="Liu Y."/>
        </authorList>
    </citation>
    <scope>NUCLEOTIDE SEQUENCE [LARGE SCALE GENOMIC DNA]</scope>
    <source>
        <strain evidence="3 4">S2-26</strain>
    </source>
</reference>
<dbReference type="InterPro" id="IPR035919">
    <property type="entry name" value="EAL_sf"/>
</dbReference>
<dbReference type="SUPFAM" id="SSF109604">
    <property type="entry name" value="HD-domain/PDEase-like"/>
    <property type="match status" value="1"/>
</dbReference>
<accession>A0A5C9A549</accession>
<feature type="domain" description="HDOD" evidence="2">
    <location>
        <begin position="260"/>
        <end position="445"/>
    </location>
</feature>
<evidence type="ECO:0000259" key="2">
    <source>
        <dbReference type="PROSITE" id="PS51833"/>
    </source>
</evidence>
<organism evidence="3 4">
    <name type="scientific">Parahaliea aestuarii</name>
    <dbReference type="NCBI Taxonomy" id="1852021"/>
    <lineage>
        <taxon>Bacteria</taxon>
        <taxon>Pseudomonadati</taxon>
        <taxon>Pseudomonadota</taxon>
        <taxon>Gammaproteobacteria</taxon>
        <taxon>Cellvibrionales</taxon>
        <taxon>Halieaceae</taxon>
        <taxon>Parahaliea</taxon>
    </lineage>
</organism>
<keyword evidence="4" id="KW-1185">Reference proteome</keyword>
<dbReference type="InterPro" id="IPR013976">
    <property type="entry name" value="HDOD"/>
</dbReference>
<dbReference type="SUPFAM" id="SSF141868">
    <property type="entry name" value="EAL domain-like"/>
    <property type="match status" value="1"/>
</dbReference>
<evidence type="ECO:0000313" key="4">
    <source>
        <dbReference type="Proteomes" id="UP000321933"/>
    </source>
</evidence>
<protein>
    <submittedName>
        <fullName evidence="3">HDOD domain-containing protein</fullName>
    </submittedName>
</protein>
<feature type="region of interest" description="Disordered" evidence="1">
    <location>
        <begin position="1"/>
        <end position="38"/>
    </location>
</feature>
<dbReference type="EMBL" id="VRYZ01000001">
    <property type="protein sequence ID" value="TXS94767.1"/>
    <property type="molecule type" value="Genomic_DNA"/>
</dbReference>
<name>A0A5C9A549_9GAMM</name>
<dbReference type="InterPro" id="IPR052340">
    <property type="entry name" value="RNase_Y/CdgJ"/>
</dbReference>
<gene>
    <name evidence="3" type="ORF">FVW59_02315</name>
</gene>
<evidence type="ECO:0000256" key="1">
    <source>
        <dbReference type="SAM" id="MobiDB-lite"/>
    </source>
</evidence>
<dbReference type="Proteomes" id="UP000321933">
    <property type="component" value="Unassembled WGS sequence"/>
</dbReference>
<dbReference type="Gene3D" id="3.20.20.450">
    <property type="entry name" value="EAL domain"/>
    <property type="match status" value="1"/>
</dbReference>